<dbReference type="InterPro" id="IPR029375">
    <property type="entry name" value="CFAP141"/>
</dbReference>
<name>A0A835ZI17_9STRA</name>
<evidence type="ECO:0000313" key="2">
    <source>
        <dbReference type="Proteomes" id="UP000664859"/>
    </source>
</evidence>
<reference evidence="1" key="1">
    <citation type="submission" date="2021-02" db="EMBL/GenBank/DDBJ databases">
        <title>First Annotated Genome of the Yellow-green Alga Tribonema minus.</title>
        <authorList>
            <person name="Mahan K.M."/>
        </authorList>
    </citation>
    <scope>NUCLEOTIDE SEQUENCE</scope>
    <source>
        <strain evidence="1">UTEX B ZZ1240</strain>
    </source>
</reference>
<comment type="caution">
    <text evidence="1">The sequence shown here is derived from an EMBL/GenBank/DDBJ whole genome shotgun (WGS) entry which is preliminary data.</text>
</comment>
<accession>A0A835ZI17</accession>
<sequence>MEANRLVKPRGHQTGENVYNFMSREAELREARRAVEENNRIMAVSKWAQSSEAKVQRAKLLREAKSRAAELRDLSRELKARRTARLRDLYDRETLEVQAELHSRGLAFATHNV</sequence>
<dbReference type="Pfam" id="PF15104">
    <property type="entry name" value="CFAP141"/>
    <property type="match status" value="1"/>
</dbReference>
<dbReference type="AlphaFoldDB" id="A0A835ZI17"/>
<keyword evidence="2" id="KW-1185">Reference proteome</keyword>
<organism evidence="1 2">
    <name type="scientific">Tribonema minus</name>
    <dbReference type="NCBI Taxonomy" id="303371"/>
    <lineage>
        <taxon>Eukaryota</taxon>
        <taxon>Sar</taxon>
        <taxon>Stramenopiles</taxon>
        <taxon>Ochrophyta</taxon>
        <taxon>PX clade</taxon>
        <taxon>Xanthophyceae</taxon>
        <taxon>Tribonematales</taxon>
        <taxon>Tribonemataceae</taxon>
        <taxon>Tribonema</taxon>
    </lineage>
</organism>
<proteinExistence type="predicted"/>
<protein>
    <submittedName>
        <fullName evidence="1">Uncharacterized protein</fullName>
    </submittedName>
</protein>
<dbReference type="EMBL" id="JAFCMP010000016">
    <property type="protein sequence ID" value="KAG5191660.1"/>
    <property type="molecule type" value="Genomic_DNA"/>
</dbReference>
<evidence type="ECO:0000313" key="1">
    <source>
        <dbReference type="EMBL" id="KAG5191660.1"/>
    </source>
</evidence>
<gene>
    <name evidence="1" type="ORF">JKP88DRAFT_352213</name>
</gene>
<dbReference type="Proteomes" id="UP000664859">
    <property type="component" value="Unassembled WGS sequence"/>
</dbReference>